<dbReference type="Pfam" id="PF04607">
    <property type="entry name" value="RelA_SpoT"/>
    <property type="match status" value="1"/>
</dbReference>
<evidence type="ECO:0000313" key="2">
    <source>
        <dbReference type="EMBL" id="KJE75252.1"/>
    </source>
</evidence>
<dbReference type="GeneID" id="78373950"/>
<keyword evidence="3" id="KW-1185">Reference proteome</keyword>
<name>A0A0D8FSN8_9ACTN</name>
<feature type="domain" description="RelA/SpoT" evidence="1">
    <location>
        <begin position="85"/>
        <end position="204"/>
    </location>
</feature>
<gene>
    <name evidence="2" type="ORF">FEAC_30050</name>
</gene>
<accession>A0A0D8FSN8</accession>
<dbReference type="Gene3D" id="3.30.460.10">
    <property type="entry name" value="Beta Polymerase, domain 2"/>
    <property type="match status" value="1"/>
</dbReference>
<dbReference type="eggNOG" id="COG2357">
    <property type="taxonomic scope" value="Bacteria"/>
</dbReference>
<dbReference type="OrthoDB" id="9789634at2"/>
<dbReference type="RefSeq" id="WP_035392029.1">
    <property type="nucleotide sequence ID" value="NZ_JQKF01000070.1"/>
</dbReference>
<reference evidence="2 3" key="1">
    <citation type="submission" date="2015-01" db="EMBL/GenBank/DDBJ databases">
        <title>Draft genome of the acidophilic iron oxidizer Ferrimicrobium acidiphilum strain T23.</title>
        <authorList>
            <person name="Poehlein A."/>
            <person name="Eisen S."/>
            <person name="Schloemann M."/>
            <person name="Johnson B.D."/>
            <person name="Daniel R."/>
            <person name="Muehling M."/>
        </authorList>
    </citation>
    <scope>NUCLEOTIDE SEQUENCE [LARGE SCALE GENOMIC DNA]</scope>
    <source>
        <strain evidence="2 3">T23</strain>
    </source>
</reference>
<proteinExistence type="predicted"/>
<dbReference type="InterPro" id="IPR007685">
    <property type="entry name" value="RelA_SpoT"/>
</dbReference>
<organism evidence="2 3">
    <name type="scientific">Ferrimicrobium acidiphilum DSM 19497</name>
    <dbReference type="NCBI Taxonomy" id="1121877"/>
    <lineage>
        <taxon>Bacteria</taxon>
        <taxon>Bacillati</taxon>
        <taxon>Actinomycetota</taxon>
        <taxon>Acidimicrobiia</taxon>
        <taxon>Acidimicrobiales</taxon>
        <taxon>Acidimicrobiaceae</taxon>
        <taxon>Ferrimicrobium</taxon>
    </lineage>
</organism>
<dbReference type="EMBL" id="JXUW01000053">
    <property type="protein sequence ID" value="KJE75252.1"/>
    <property type="molecule type" value="Genomic_DNA"/>
</dbReference>
<protein>
    <submittedName>
        <fullName evidence="2">RelA/SpoT domain-containing protein</fullName>
    </submittedName>
</protein>
<evidence type="ECO:0000313" key="3">
    <source>
        <dbReference type="Proteomes" id="UP000032336"/>
    </source>
</evidence>
<dbReference type="PANTHER" id="PTHR41773">
    <property type="entry name" value="GTP PYROPHOSPHATASE-RELATED"/>
    <property type="match status" value="1"/>
</dbReference>
<dbReference type="SUPFAM" id="SSF81301">
    <property type="entry name" value="Nucleotidyltransferase"/>
    <property type="match status" value="1"/>
</dbReference>
<evidence type="ECO:0000259" key="1">
    <source>
        <dbReference type="SMART" id="SM00954"/>
    </source>
</evidence>
<dbReference type="STRING" id="1121877.FEAC_30050"/>
<dbReference type="CDD" id="cd05399">
    <property type="entry name" value="NT_Rel-Spo_like"/>
    <property type="match status" value="1"/>
</dbReference>
<sequence>MVVQNSVTFSVTQIGSQVDRSNALNYIRTGEHLLLPSVKMARHTYSVHHNWSLLKSNRFSLPVSIMVCPLTLKVDRAQGAVQIEGRVKDTSSFVKKLMRKDYASPWAEMRDKAGVRVTTVYAADVAIVAIAIANEFEVLYREDKREQLAPDHFDYLGLHFEIAVPIGDGLSKDDRVCEVQVRTETETAWANASHDLLYKAPVEPGPEIKRGLHRLLALVELFDLEVTRTREAIMSHTTYKEGRLLLGLEQAFLDLVAHRSDPELSRHVIDALRPVIPSLDWDEYRRLLDPFITDNRTKLVRICADYLADDRNPLVSQPESLLVFERIEHDRFRLAER</sequence>
<dbReference type="PANTHER" id="PTHR41773:SF1">
    <property type="entry name" value="RELA_SPOT DOMAIN-CONTAINING PROTEIN"/>
    <property type="match status" value="1"/>
</dbReference>
<comment type="caution">
    <text evidence="2">The sequence shown here is derived from an EMBL/GenBank/DDBJ whole genome shotgun (WGS) entry which is preliminary data.</text>
</comment>
<dbReference type="AlphaFoldDB" id="A0A0D8FSN8"/>
<dbReference type="SMART" id="SM00954">
    <property type="entry name" value="RelA_SpoT"/>
    <property type="match status" value="1"/>
</dbReference>
<dbReference type="GO" id="GO:0015969">
    <property type="term" value="P:guanosine tetraphosphate metabolic process"/>
    <property type="evidence" value="ECO:0007669"/>
    <property type="project" value="InterPro"/>
</dbReference>
<dbReference type="Proteomes" id="UP000032336">
    <property type="component" value="Unassembled WGS sequence"/>
</dbReference>
<dbReference type="InterPro" id="IPR043519">
    <property type="entry name" value="NT_sf"/>
</dbReference>